<evidence type="ECO:0000313" key="1">
    <source>
        <dbReference type="EMBL" id="KAK5583232.1"/>
    </source>
</evidence>
<reference evidence="1 2" key="1">
    <citation type="submission" date="2023-11" db="EMBL/GenBank/DDBJ databases">
        <title>Dfirmibasis_genome.</title>
        <authorList>
            <person name="Edelbroek B."/>
            <person name="Kjellin J."/>
            <person name="Jerlstrom-Hultqvist J."/>
            <person name="Soderbom F."/>
        </authorList>
    </citation>
    <scope>NUCLEOTIDE SEQUENCE [LARGE SCALE GENOMIC DNA]</scope>
    <source>
        <strain evidence="1 2">TNS-C-14</strain>
    </source>
</reference>
<dbReference type="Proteomes" id="UP001344447">
    <property type="component" value="Unassembled WGS sequence"/>
</dbReference>
<organism evidence="1 2">
    <name type="scientific">Dictyostelium firmibasis</name>
    <dbReference type="NCBI Taxonomy" id="79012"/>
    <lineage>
        <taxon>Eukaryota</taxon>
        <taxon>Amoebozoa</taxon>
        <taxon>Evosea</taxon>
        <taxon>Eumycetozoa</taxon>
        <taxon>Dictyostelia</taxon>
        <taxon>Dictyosteliales</taxon>
        <taxon>Dictyosteliaceae</taxon>
        <taxon>Dictyostelium</taxon>
    </lineage>
</organism>
<dbReference type="EMBL" id="JAVFKY010000001">
    <property type="protein sequence ID" value="KAK5583232.1"/>
    <property type="molecule type" value="Genomic_DNA"/>
</dbReference>
<dbReference type="AlphaFoldDB" id="A0AAN7U1N6"/>
<accession>A0AAN7U1N6</accession>
<proteinExistence type="predicted"/>
<gene>
    <name evidence="1" type="ORF">RB653_004823</name>
</gene>
<name>A0AAN7U1N6_9MYCE</name>
<keyword evidence="2" id="KW-1185">Reference proteome</keyword>
<comment type="caution">
    <text evidence="1">The sequence shown here is derived from an EMBL/GenBank/DDBJ whole genome shotgun (WGS) entry which is preliminary data.</text>
</comment>
<evidence type="ECO:0000313" key="2">
    <source>
        <dbReference type="Proteomes" id="UP001344447"/>
    </source>
</evidence>
<protein>
    <submittedName>
        <fullName evidence="1">Uncharacterized protein</fullName>
    </submittedName>
</protein>
<sequence length="89" mass="10237">MNENKTILKSTKIEGIHFALIFNKMKSNSCSVAICFNATESAAITPENPLTFAFLILLNRNKGFFFIFFPNKIQRKRMRIKLGKKLQPI</sequence>